<accession>A0A9N8DJT4</accession>
<feature type="compositionally biased region" description="Basic and acidic residues" evidence="2">
    <location>
        <begin position="813"/>
        <end position="830"/>
    </location>
</feature>
<dbReference type="AlphaFoldDB" id="A0A9N8DJT4"/>
<evidence type="ECO:0000313" key="6">
    <source>
        <dbReference type="EMBL" id="CAB9501931.1"/>
    </source>
</evidence>
<dbReference type="InterPro" id="IPR035979">
    <property type="entry name" value="RBD_domain_sf"/>
</dbReference>
<feature type="chain" id="PRO_5040474046" description="RRM domain-containing protein" evidence="4">
    <location>
        <begin position="29"/>
        <end position="1075"/>
    </location>
</feature>
<dbReference type="SUPFAM" id="SSF54928">
    <property type="entry name" value="RNA-binding domain, RBD"/>
    <property type="match status" value="1"/>
</dbReference>
<keyword evidence="3" id="KW-1133">Transmembrane helix</keyword>
<feature type="compositionally biased region" description="Polar residues" evidence="2">
    <location>
        <begin position="659"/>
        <end position="679"/>
    </location>
</feature>
<feature type="compositionally biased region" description="Polar residues" evidence="2">
    <location>
        <begin position="743"/>
        <end position="766"/>
    </location>
</feature>
<sequence>MRKTLIKWSAPLLLVLVVLSSQLAQVSAQQSTLGEAQLNGGDLAADVDVWTSVLNASSLGTLSRSSQRFTLFYTLDGPTGDGAFRDVPALQQLIWFMRNLTMEFAPTFATLEEVENVTTNCLYRTQKNFDEPTDLPPAMPGAIYEGELLGRRRNPYLTRQSAGIVDSLIDLAPGSLFGNTTYGVVYDMNYSSFWVDVENYTYFYEDTIYQKFDQLTLGLRLWLEVPDDSVLVVKGVYRTVTEAQPANVSAATLNTIDQVEDVVDEADLIKDTLTNTTGSDSSNAALNETDSYITDAIDEIQDALIDLSRNYTTTMSIAPSTSPSAISIQPSAMPTSTTVPSDAPSTSLQPTISMAPSMRPSESPTRTPSDAPSVSPSMFPTFETNSTERQKYIFTFTMENVSNPSHLFRDTALMCEFFIGLTPEIVEEGQNADYVMTTCPQVASLGFSFPTQTRVPFTTPPGSPPVLAPTLEPTGRVVYDDDTTESKYNETLEANQEDQAAYLEENNITRTRLRGRRELQFEANGTAIENAIDEANEDGEYPAVKYTFSIVMRWESAVYEVTSYSNLLHFYVNSNPVEVGEDLYVFFNLTEDDGTNLTVNKLQVVFDSTTPPSSEPSASPSEKPSYNYLSDEPTFSPTPAPVSTVPPGNGTDPLPPEGSPTSTPGNTKSPSTEATLVPSTPRSDTTIIAIVVVIVVIFSSGLMVFLFYFYQTRRQRMRELIKQRRPSQGAAAAGATAMDYQNPGGSSYQMPAHSPSTTANSVSPTVGTDAALVGQSSGPPSNILSEGGSSRRSGPDDDLLHSDLTNGSSMGAKDGDSQKLESALDKDNSKKHMMGSLLSDIEEDPYYSTDDNDDEPTTDDNTTQSPLDEFERYKDRNLEKMRSNVEDNVTGLDDMMSQAMTMALIMDEGASGSAPYWHGAKTGVEIEANALWEVTEWMKRKGESAEDDEKNIYMQGLLNKMVTSVRKGIVDPEDASRTIHECAFLLGLKLANQLPVTTIVLSGMHKATTTADIIRVLKKFGNIESAAVASNQRGFGIVRFKNQKSSMAAMEQHDTDEVVVKNVGVTMKLLSPLNS</sequence>
<feature type="transmembrane region" description="Helical" evidence="3">
    <location>
        <begin position="687"/>
        <end position="710"/>
    </location>
</feature>
<dbReference type="InterPro" id="IPR012677">
    <property type="entry name" value="Nucleotide-bd_a/b_plait_sf"/>
</dbReference>
<evidence type="ECO:0000256" key="2">
    <source>
        <dbReference type="SAM" id="MobiDB-lite"/>
    </source>
</evidence>
<gene>
    <name evidence="6" type="ORF">SEMRO_122_G059250.1</name>
</gene>
<name>A0A9N8DJT4_9STRA</name>
<feature type="domain" description="RRM" evidence="5">
    <location>
        <begin position="997"/>
        <end position="1072"/>
    </location>
</feature>
<protein>
    <recommendedName>
        <fullName evidence="5">RRM domain-containing protein</fullName>
    </recommendedName>
</protein>
<evidence type="ECO:0000256" key="4">
    <source>
        <dbReference type="SAM" id="SignalP"/>
    </source>
</evidence>
<feature type="compositionally biased region" description="Acidic residues" evidence="2">
    <location>
        <begin position="840"/>
        <end position="858"/>
    </location>
</feature>
<dbReference type="SMART" id="SM00360">
    <property type="entry name" value="RRM"/>
    <property type="match status" value="1"/>
</dbReference>
<feature type="region of interest" description="Disordered" evidence="2">
    <location>
        <begin position="608"/>
        <end position="679"/>
    </location>
</feature>
<dbReference type="EMBL" id="CAICTM010000121">
    <property type="protein sequence ID" value="CAB9501931.1"/>
    <property type="molecule type" value="Genomic_DNA"/>
</dbReference>
<evidence type="ECO:0000313" key="7">
    <source>
        <dbReference type="Proteomes" id="UP001153069"/>
    </source>
</evidence>
<feature type="compositionally biased region" description="Low complexity" evidence="2">
    <location>
        <begin position="319"/>
        <end position="334"/>
    </location>
</feature>
<dbReference type="OrthoDB" id="47957at2759"/>
<keyword evidence="7" id="KW-1185">Reference proteome</keyword>
<dbReference type="CDD" id="cd00590">
    <property type="entry name" value="RRM_SF"/>
    <property type="match status" value="1"/>
</dbReference>
<evidence type="ECO:0000259" key="5">
    <source>
        <dbReference type="PROSITE" id="PS50102"/>
    </source>
</evidence>
<evidence type="ECO:0000256" key="1">
    <source>
        <dbReference type="PROSITE-ProRule" id="PRU00176"/>
    </source>
</evidence>
<feature type="signal peptide" evidence="4">
    <location>
        <begin position="1"/>
        <end position="28"/>
    </location>
</feature>
<dbReference type="GO" id="GO:0003723">
    <property type="term" value="F:RNA binding"/>
    <property type="evidence" value="ECO:0007669"/>
    <property type="project" value="UniProtKB-UniRule"/>
</dbReference>
<dbReference type="Pfam" id="PF00076">
    <property type="entry name" value="RRM_1"/>
    <property type="match status" value="1"/>
</dbReference>
<comment type="caution">
    <text evidence="6">The sequence shown here is derived from an EMBL/GenBank/DDBJ whole genome shotgun (WGS) entry which is preliminary data.</text>
</comment>
<keyword evidence="3" id="KW-0812">Transmembrane</keyword>
<dbReference type="Proteomes" id="UP001153069">
    <property type="component" value="Unassembled WGS sequence"/>
</dbReference>
<feature type="region of interest" description="Disordered" evidence="2">
    <location>
        <begin position="721"/>
        <end position="867"/>
    </location>
</feature>
<keyword evidence="1" id="KW-0694">RNA-binding</keyword>
<dbReference type="PROSITE" id="PS50102">
    <property type="entry name" value="RRM"/>
    <property type="match status" value="1"/>
</dbReference>
<proteinExistence type="predicted"/>
<reference evidence="6" key="1">
    <citation type="submission" date="2020-06" db="EMBL/GenBank/DDBJ databases">
        <authorList>
            <consortium name="Plant Systems Biology data submission"/>
        </authorList>
    </citation>
    <scope>NUCLEOTIDE SEQUENCE</scope>
    <source>
        <strain evidence="6">D6</strain>
    </source>
</reference>
<dbReference type="InterPro" id="IPR000504">
    <property type="entry name" value="RRM_dom"/>
</dbReference>
<feature type="region of interest" description="Disordered" evidence="2">
    <location>
        <begin position="319"/>
        <end position="382"/>
    </location>
</feature>
<feature type="compositionally biased region" description="Polar residues" evidence="2">
    <location>
        <begin position="774"/>
        <end position="792"/>
    </location>
</feature>
<organism evidence="6 7">
    <name type="scientific">Seminavis robusta</name>
    <dbReference type="NCBI Taxonomy" id="568900"/>
    <lineage>
        <taxon>Eukaryota</taxon>
        <taxon>Sar</taxon>
        <taxon>Stramenopiles</taxon>
        <taxon>Ochrophyta</taxon>
        <taxon>Bacillariophyta</taxon>
        <taxon>Bacillariophyceae</taxon>
        <taxon>Bacillariophycidae</taxon>
        <taxon>Naviculales</taxon>
        <taxon>Naviculaceae</taxon>
        <taxon>Seminavis</taxon>
    </lineage>
</organism>
<dbReference type="Gene3D" id="3.30.70.330">
    <property type="match status" value="1"/>
</dbReference>
<keyword evidence="4" id="KW-0732">Signal</keyword>
<feature type="compositionally biased region" description="Low complexity" evidence="2">
    <location>
        <begin position="608"/>
        <end position="625"/>
    </location>
</feature>
<feature type="compositionally biased region" description="Polar residues" evidence="2">
    <location>
        <begin position="335"/>
        <end position="382"/>
    </location>
</feature>
<feature type="compositionally biased region" description="Low complexity" evidence="2">
    <location>
        <begin position="633"/>
        <end position="647"/>
    </location>
</feature>
<evidence type="ECO:0000256" key="3">
    <source>
        <dbReference type="SAM" id="Phobius"/>
    </source>
</evidence>
<keyword evidence="3" id="KW-0472">Membrane</keyword>